<dbReference type="GO" id="GO:0005634">
    <property type="term" value="C:nucleus"/>
    <property type="evidence" value="ECO:0007669"/>
    <property type="project" value="UniProtKB-SubCell"/>
</dbReference>
<evidence type="ECO:0000259" key="10">
    <source>
        <dbReference type="Pfam" id="PF26138"/>
    </source>
</evidence>
<dbReference type="PANTHER" id="PTHR22930">
    <property type="match status" value="1"/>
</dbReference>
<dbReference type="GO" id="GO:0046872">
    <property type="term" value="F:metal ion binding"/>
    <property type="evidence" value="ECO:0007669"/>
    <property type="project" value="UniProtKB-KW"/>
</dbReference>
<feature type="compositionally biased region" description="Acidic residues" evidence="8">
    <location>
        <begin position="53"/>
        <end position="70"/>
    </location>
</feature>
<dbReference type="PANTHER" id="PTHR22930:SF280">
    <property type="entry name" value="OS11G0202600 PROTEIN"/>
    <property type="match status" value="1"/>
</dbReference>
<evidence type="ECO:0008006" key="13">
    <source>
        <dbReference type="Google" id="ProtNLM"/>
    </source>
</evidence>
<evidence type="ECO:0000256" key="8">
    <source>
        <dbReference type="SAM" id="MobiDB-lite"/>
    </source>
</evidence>
<keyword evidence="5" id="KW-0479">Metal-binding</keyword>
<evidence type="ECO:0000313" key="12">
    <source>
        <dbReference type="Proteomes" id="UP001497457"/>
    </source>
</evidence>
<dbReference type="Proteomes" id="UP001497457">
    <property type="component" value="Chromosome 12b"/>
</dbReference>
<evidence type="ECO:0000256" key="5">
    <source>
        <dbReference type="ARBA" id="ARBA00022723"/>
    </source>
</evidence>
<gene>
    <name evidence="11" type="ORF">URODEC1_LOCUS12252</name>
</gene>
<organism evidence="11 12">
    <name type="scientific">Urochloa decumbens</name>
    <dbReference type="NCBI Taxonomy" id="240449"/>
    <lineage>
        <taxon>Eukaryota</taxon>
        <taxon>Viridiplantae</taxon>
        <taxon>Streptophyta</taxon>
        <taxon>Embryophyta</taxon>
        <taxon>Tracheophyta</taxon>
        <taxon>Spermatophyta</taxon>
        <taxon>Magnoliopsida</taxon>
        <taxon>Liliopsida</taxon>
        <taxon>Poales</taxon>
        <taxon>Poaceae</taxon>
        <taxon>PACMAD clade</taxon>
        <taxon>Panicoideae</taxon>
        <taxon>Panicodae</taxon>
        <taxon>Paniceae</taxon>
        <taxon>Melinidinae</taxon>
        <taxon>Urochloa</taxon>
    </lineage>
</organism>
<evidence type="ECO:0000256" key="1">
    <source>
        <dbReference type="ARBA" id="ARBA00001968"/>
    </source>
</evidence>
<comment type="subcellular location">
    <subcellularLocation>
        <location evidence="2">Nucleus</location>
    </subcellularLocation>
</comment>
<evidence type="ECO:0000256" key="3">
    <source>
        <dbReference type="ARBA" id="ARBA00006958"/>
    </source>
</evidence>
<keyword evidence="7" id="KW-0539">Nucleus</keyword>
<evidence type="ECO:0000313" key="11">
    <source>
        <dbReference type="EMBL" id="CAL4906772.1"/>
    </source>
</evidence>
<accession>A0ABC8WBY9</accession>
<sequence>MTRQRSLAHSPIANPVNAAQDNDHSMHSIGGDNEMSDSSSGDNDGLIGQQADVAEDEAEGEIMGSEDDDMRLDGISVSSSGDDSSAEEYEEMYKGWADLFGNDNPVFMAMKDVVESSRRSTKLMKKVIEQGMNELAVPSPRHVREIKETGIEWVERTLRSSNECYDMYRMRPHVFESLHNDLVTKYGLKSSTKCSSREALGMFLYMVGPPQPVRQADNRFCRSKGTISRKFNHVLGCVNKLAKDIIAPKDPDFRSVHPKVANHRAAPFFNNAIGAIDGTHVKVLVPFEKVGQYINRNNDKTQNALAICDFDRRFTFVAAGVPGSAHDWTVLQAAMRKYSADFPHPPPPPPPGIACHPSNFFCTSSGPV</sequence>
<evidence type="ECO:0000256" key="6">
    <source>
        <dbReference type="ARBA" id="ARBA00022801"/>
    </source>
</evidence>
<reference evidence="12" key="1">
    <citation type="submission" date="2024-06" db="EMBL/GenBank/DDBJ databases">
        <authorList>
            <person name="Ryan C."/>
        </authorList>
    </citation>
    <scope>NUCLEOTIDE SEQUENCE [LARGE SCALE GENOMIC DNA]</scope>
</reference>
<dbReference type="Pfam" id="PF13359">
    <property type="entry name" value="DDE_Tnp_4"/>
    <property type="match status" value="1"/>
</dbReference>
<feature type="region of interest" description="Disordered" evidence="8">
    <location>
        <begin position="1"/>
        <end position="86"/>
    </location>
</feature>
<feature type="compositionally biased region" description="Low complexity" evidence="8">
    <location>
        <begin position="73"/>
        <end position="83"/>
    </location>
</feature>
<protein>
    <recommendedName>
        <fullName evidence="13">DDE Tnp4 domain-containing protein</fullName>
    </recommendedName>
</protein>
<dbReference type="Pfam" id="PF26138">
    <property type="entry name" value="DUF8040"/>
    <property type="match status" value="1"/>
</dbReference>
<comment type="similarity">
    <text evidence="3">Belongs to the HARBI1 family.</text>
</comment>
<dbReference type="GO" id="GO:0004518">
    <property type="term" value="F:nuclease activity"/>
    <property type="evidence" value="ECO:0007669"/>
    <property type="project" value="UniProtKB-KW"/>
</dbReference>
<keyword evidence="6" id="KW-0378">Hydrolase</keyword>
<evidence type="ECO:0000256" key="7">
    <source>
        <dbReference type="ARBA" id="ARBA00023242"/>
    </source>
</evidence>
<dbReference type="InterPro" id="IPR045249">
    <property type="entry name" value="HARBI1-like"/>
</dbReference>
<feature type="domain" description="DUF8040" evidence="10">
    <location>
        <begin position="147"/>
        <end position="238"/>
    </location>
</feature>
<name>A0ABC8WBY9_9POAL</name>
<dbReference type="GO" id="GO:0016787">
    <property type="term" value="F:hydrolase activity"/>
    <property type="evidence" value="ECO:0007669"/>
    <property type="project" value="UniProtKB-KW"/>
</dbReference>
<comment type="cofactor">
    <cofactor evidence="1">
        <name>a divalent metal cation</name>
        <dbReference type="ChEBI" id="CHEBI:60240"/>
    </cofactor>
</comment>
<dbReference type="InterPro" id="IPR058353">
    <property type="entry name" value="DUF8040"/>
</dbReference>
<dbReference type="AlphaFoldDB" id="A0ABC8WBY9"/>
<proteinExistence type="inferred from homology"/>
<feature type="domain" description="DDE Tnp4" evidence="9">
    <location>
        <begin position="276"/>
        <end position="332"/>
    </location>
</feature>
<keyword evidence="4" id="KW-0540">Nuclease</keyword>
<evidence type="ECO:0000256" key="2">
    <source>
        <dbReference type="ARBA" id="ARBA00004123"/>
    </source>
</evidence>
<evidence type="ECO:0000259" key="9">
    <source>
        <dbReference type="Pfam" id="PF13359"/>
    </source>
</evidence>
<dbReference type="InterPro" id="IPR027806">
    <property type="entry name" value="HARBI1_dom"/>
</dbReference>
<dbReference type="EMBL" id="OZ075122">
    <property type="protein sequence ID" value="CAL4906772.1"/>
    <property type="molecule type" value="Genomic_DNA"/>
</dbReference>
<evidence type="ECO:0000256" key="4">
    <source>
        <dbReference type="ARBA" id="ARBA00022722"/>
    </source>
</evidence>
<reference evidence="11 12" key="2">
    <citation type="submission" date="2024-10" db="EMBL/GenBank/DDBJ databases">
        <authorList>
            <person name="Ryan C."/>
        </authorList>
    </citation>
    <scope>NUCLEOTIDE SEQUENCE [LARGE SCALE GENOMIC DNA]</scope>
</reference>
<keyword evidence="12" id="KW-1185">Reference proteome</keyword>